<evidence type="ECO:0000256" key="6">
    <source>
        <dbReference type="ARBA" id="ARBA00022840"/>
    </source>
</evidence>
<evidence type="ECO:0000256" key="3">
    <source>
        <dbReference type="ARBA" id="ARBA00022679"/>
    </source>
</evidence>
<dbReference type="Gene3D" id="1.10.510.10">
    <property type="entry name" value="Transferase(Phosphotransferase) domain 1"/>
    <property type="match status" value="1"/>
</dbReference>
<dbReference type="PROSITE" id="PS50011">
    <property type="entry name" value="PROTEIN_KINASE_DOM"/>
    <property type="match status" value="1"/>
</dbReference>
<evidence type="ECO:0000256" key="5">
    <source>
        <dbReference type="ARBA" id="ARBA00022777"/>
    </source>
</evidence>
<reference evidence="11" key="1">
    <citation type="journal article" date="2011" name="MBio">
        <title>Novel metabolic attributes of the genus Cyanothece, comprising a group of unicellular nitrogen-fixing Cyanobacteria.</title>
        <authorList>
            <person name="Bandyopadhyay A."/>
            <person name="Elvitigala T."/>
            <person name="Welsh E."/>
            <person name="Stockel J."/>
            <person name="Liberton M."/>
            <person name="Min H."/>
            <person name="Sherman L.A."/>
            <person name="Pakrasi H.B."/>
        </authorList>
    </citation>
    <scope>NUCLEOTIDE SEQUENCE [LARGE SCALE GENOMIC DNA]</scope>
    <source>
        <strain evidence="11">PCC 7822</strain>
    </source>
</reference>
<organism evidence="10 11">
    <name type="scientific">Gloeothece verrucosa (strain PCC 7822)</name>
    <name type="common">Cyanothece sp. (strain PCC 7822)</name>
    <dbReference type="NCBI Taxonomy" id="497965"/>
    <lineage>
        <taxon>Bacteria</taxon>
        <taxon>Bacillati</taxon>
        <taxon>Cyanobacteriota</taxon>
        <taxon>Cyanophyceae</taxon>
        <taxon>Oscillatoriophycideae</taxon>
        <taxon>Chroococcales</taxon>
        <taxon>Aphanothecaceae</taxon>
        <taxon>Gloeothece</taxon>
        <taxon>Gloeothece verrucosa</taxon>
    </lineage>
</organism>
<dbReference type="InterPro" id="IPR000719">
    <property type="entry name" value="Prot_kinase_dom"/>
</dbReference>
<protein>
    <recommendedName>
        <fullName evidence="1">non-specific serine/threonine protein kinase</fullName>
        <ecNumber evidence="1">2.7.11.1</ecNumber>
    </recommendedName>
</protein>
<dbReference type="SUPFAM" id="SSF56112">
    <property type="entry name" value="Protein kinase-like (PK-like)"/>
    <property type="match status" value="1"/>
</dbReference>
<evidence type="ECO:0000256" key="1">
    <source>
        <dbReference type="ARBA" id="ARBA00012513"/>
    </source>
</evidence>
<keyword evidence="11" id="KW-1185">Reference proteome</keyword>
<comment type="catalytic activity">
    <reaction evidence="8">
        <text>L-seryl-[protein] + ATP = O-phospho-L-seryl-[protein] + ADP + H(+)</text>
        <dbReference type="Rhea" id="RHEA:17989"/>
        <dbReference type="Rhea" id="RHEA-COMP:9863"/>
        <dbReference type="Rhea" id="RHEA-COMP:11604"/>
        <dbReference type="ChEBI" id="CHEBI:15378"/>
        <dbReference type="ChEBI" id="CHEBI:29999"/>
        <dbReference type="ChEBI" id="CHEBI:30616"/>
        <dbReference type="ChEBI" id="CHEBI:83421"/>
        <dbReference type="ChEBI" id="CHEBI:456216"/>
        <dbReference type="EC" id="2.7.11.1"/>
    </reaction>
</comment>
<dbReference type="GO" id="GO:0004674">
    <property type="term" value="F:protein serine/threonine kinase activity"/>
    <property type="evidence" value="ECO:0007669"/>
    <property type="project" value="UniProtKB-KW"/>
</dbReference>
<evidence type="ECO:0000256" key="7">
    <source>
        <dbReference type="ARBA" id="ARBA00047899"/>
    </source>
</evidence>
<keyword evidence="3" id="KW-0808">Transferase</keyword>
<evidence type="ECO:0000256" key="8">
    <source>
        <dbReference type="ARBA" id="ARBA00048679"/>
    </source>
</evidence>
<dbReference type="SMART" id="SM00220">
    <property type="entry name" value="S_TKc"/>
    <property type="match status" value="1"/>
</dbReference>
<sequence>MNPEEIITLINNWMLSAELKPLDSREEAIIKGTLQGLSYEEMKSGEPALRGLNVSYIARYVAHNLWSKLTKVFQQQLIIQNEERVRKANLWEYLAKASQTREQILAPIPVINRLLDKVLLRRYRIIEDLVSNEFATTYIAEDIGFSQAVPCIVKQWTTQSEAMTQRFQREAWALRELGQHDQIPQLLADFEEDGYYYIVHQFIEGQYLSQKLMLNPPPWPESKVVDLLKSILSILAFVHDKKVIHREINPDNLIERNSDGKIVLLGFGSVKQVATGQTITIQNSNRGYIAPEQAVGCPQPRSDVYAVGKLGIQALTGIEPTKFKVDSDTLNIVWREQTQVNPQLGDILDKMVCYDFRQRYASAVDAMLALESLNLSDSPLD</sequence>
<dbReference type="GO" id="GO:0005524">
    <property type="term" value="F:ATP binding"/>
    <property type="evidence" value="ECO:0007669"/>
    <property type="project" value="UniProtKB-KW"/>
</dbReference>
<accession>E0U8M4</accession>
<gene>
    <name evidence="10" type="ordered locus">Cyan7822_1783</name>
</gene>
<evidence type="ECO:0000313" key="11">
    <source>
        <dbReference type="Proteomes" id="UP000008206"/>
    </source>
</evidence>
<name>E0U8M4_GLOV7</name>
<dbReference type="RefSeq" id="WP_013321877.1">
    <property type="nucleotide sequence ID" value="NC_014501.1"/>
</dbReference>
<proteinExistence type="predicted"/>
<dbReference type="CDD" id="cd14014">
    <property type="entry name" value="STKc_PknB_like"/>
    <property type="match status" value="1"/>
</dbReference>
<keyword evidence="6" id="KW-0067">ATP-binding</keyword>
<feature type="domain" description="Protein kinase" evidence="9">
    <location>
        <begin position="123"/>
        <end position="373"/>
    </location>
</feature>
<keyword evidence="4" id="KW-0547">Nucleotide-binding</keyword>
<dbReference type="AlphaFoldDB" id="E0U8M4"/>
<dbReference type="OrthoDB" id="416165at2"/>
<dbReference type="STRING" id="497965.Cyan7822_1783"/>
<keyword evidence="2 10" id="KW-0723">Serine/threonine-protein kinase</keyword>
<evidence type="ECO:0000313" key="10">
    <source>
        <dbReference type="EMBL" id="ADN13770.1"/>
    </source>
</evidence>
<dbReference type="PANTHER" id="PTHR24363:SF0">
    <property type="entry name" value="SERINE_THREONINE KINASE LIKE DOMAIN CONTAINING 1"/>
    <property type="match status" value="1"/>
</dbReference>
<evidence type="ECO:0000259" key="9">
    <source>
        <dbReference type="PROSITE" id="PS50011"/>
    </source>
</evidence>
<dbReference type="InterPro" id="IPR058651">
    <property type="entry name" value="HTH_VMAP-M9"/>
</dbReference>
<dbReference type="InterPro" id="IPR011009">
    <property type="entry name" value="Kinase-like_dom_sf"/>
</dbReference>
<dbReference type="Gene3D" id="3.30.200.20">
    <property type="entry name" value="Phosphorylase Kinase, domain 1"/>
    <property type="match status" value="1"/>
</dbReference>
<dbReference type="EC" id="2.7.11.1" evidence="1"/>
<evidence type="ECO:0000256" key="4">
    <source>
        <dbReference type="ARBA" id="ARBA00022741"/>
    </source>
</evidence>
<dbReference type="KEGG" id="cyj:Cyan7822_1783"/>
<dbReference type="eggNOG" id="COG0515">
    <property type="taxonomic scope" value="Bacteria"/>
</dbReference>
<dbReference type="Pfam" id="PF26355">
    <property type="entry name" value="HTH_VMAP-M9"/>
    <property type="match status" value="1"/>
</dbReference>
<keyword evidence="5 10" id="KW-0418">Kinase</keyword>
<evidence type="ECO:0000256" key="2">
    <source>
        <dbReference type="ARBA" id="ARBA00022527"/>
    </source>
</evidence>
<dbReference type="HOGENOM" id="CLU_725064_0_0_3"/>
<dbReference type="Proteomes" id="UP000008206">
    <property type="component" value="Chromosome"/>
</dbReference>
<comment type="catalytic activity">
    <reaction evidence="7">
        <text>L-threonyl-[protein] + ATP = O-phospho-L-threonyl-[protein] + ADP + H(+)</text>
        <dbReference type="Rhea" id="RHEA:46608"/>
        <dbReference type="Rhea" id="RHEA-COMP:11060"/>
        <dbReference type="Rhea" id="RHEA-COMP:11605"/>
        <dbReference type="ChEBI" id="CHEBI:15378"/>
        <dbReference type="ChEBI" id="CHEBI:30013"/>
        <dbReference type="ChEBI" id="CHEBI:30616"/>
        <dbReference type="ChEBI" id="CHEBI:61977"/>
        <dbReference type="ChEBI" id="CHEBI:456216"/>
        <dbReference type="EC" id="2.7.11.1"/>
    </reaction>
</comment>
<dbReference type="PANTHER" id="PTHR24363">
    <property type="entry name" value="SERINE/THREONINE PROTEIN KINASE"/>
    <property type="match status" value="1"/>
</dbReference>
<dbReference type="EMBL" id="CP002198">
    <property type="protein sequence ID" value="ADN13770.1"/>
    <property type="molecule type" value="Genomic_DNA"/>
</dbReference>
<dbReference type="Pfam" id="PF00069">
    <property type="entry name" value="Pkinase"/>
    <property type="match status" value="1"/>
</dbReference>